<reference evidence="2 3" key="1">
    <citation type="submission" date="2023-09" db="EMBL/GenBank/DDBJ databases">
        <authorList>
            <person name="Rey-Velasco X."/>
        </authorList>
    </citation>
    <scope>NUCLEOTIDE SEQUENCE [LARGE SCALE GENOMIC DNA]</scope>
    <source>
        <strain evidence="2 3">W345</strain>
    </source>
</reference>
<feature type="domain" description="Type 4 fimbrial biogenesis protein PilX N-terminal" evidence="1">
    <location>
        <begin position="14"/>
        <end position="61"/>
    </location>
</feature>
<name>A0ABU2WMT8_9GAMM</name>
<organism evidence="2 3">
    <name type="scientific">Banduia mediterranea</name>
    <dbReference type="NCBI Taxonomy" id="3075609"/>
    <lineage>
        <taxon>Bacteria</taxon>
        <taxon>Pseudomonadati</taxon>
        <taxon>Pseudomonadota</taxon>
        <taxon>Gammaproteobacteria</taxon>
        <taxon>Nevskiales</taxon>
        <taxon>Algiphilaceae</taxon>
        <taxon>Banduia</taxon>
    </lineage>
</organism>
<proteinExistence type="predicted"/>
<dbReference type="Proteomes" id="UP001254608">
    <property type="component" value="Unassembled WGS sequence"/>
</dbReference>
<protein>
    <submittedName>
        <fullName evidence="2">PilX N-terminal domain-containing pilus assembly protein</fullName>
    </submittedName>
</protein>
<dbReference type="Pfam" id="PF14341">
    <property type="entry name" value="PilX_N"/>
    <property type="match status" value="1"/>
</dbReference>
<evidence type="ECO:0000259" key="1">
    <source>
        <dbReference type="Pfam" id="PF14341"/>
    </source>
</evidence>
<dbReference type="EMBL" id="JAVRIC010000030">
    <property type="protein sequence ID" value="MDT0498929.1"/>
    <property type="molecule type" value="Genomic_DNA"/>
</dbReference>
<dbReference type="InterPro" id="IPR025746">
    <property type="entry name" value="PilX_N_dom"/>
</dbReference>
<dbReference type="RefSeq" id="WP_311366341.1">
    <property type="nucleotide sequence ID" value="NZ_JAVRIC010000030.1"/>
</dbReference>
<keyword evidence="3" id="KW-1185">Reference proteome</keyword>
<evidence type="ECO:0000313" key="3">
    <source>
        <dbReference type="Proteomes" id="UP001254608"/>
    </source>
</evidence>
<accession>A0ABU2WMT8</accession>
<comment type="caution">
    <text evidence="2">The sequence shown here is derived from an EMBL/GenBank/DDBJ whole genome shotgun (WGS) entry which is preliminary data.</text>
</comment>
<evidence type="ECO:0000313" key="2">
    <source>
        <dbReference type="EMBL" id="MDT0498929.1"/>
    </source>
</evidence>
<gene>
    <name evidence="2" type="ORF">RM530_16410</name>
</gene>
<sequence length="192" mass="20401">MGIFASKRAGRHQSGAALATALLFLIVLTLLSLVAMRSGRVDLRLALNDESRMAAAQSAQSILESVLADARYLEVRPGSDYVQSCYVASDLDIESLESEYGFECPNNGPDLIDLPDSILADHAYTSVHRDAVGGLDFAPMSALREGDSGLRYQLAGFTVTAGFDRSQGALGGAEVAQGVYVKLDTRAGLTVR</sequence>